<dbReference type="EMBL" id="JAACFV010000357">
    <property type="protein sequence ID" value="KAF7502081.1"/>
    <property type="molecule type" value="Genomic_DNA"/>
</dbReference>
<reference evidence="2" key="1">
    <citation type="submission" date="2020-02" db="EMBL/GenBank/DDBJ databases">
        <authorList>
            <person name="Palmer J.M."/>
        </authorList>
    </citation>
    <scope>NUCLEOTIDE SEQUENCE</scope>
    <source>
        <strain evidence="2">EPUS1.4</strain>
        <tissue evidence="2">Thallus</tissue>
    </source>
</reference>
<dbReference type="AlphaFoldDB" id="A0A8H7A7R6"/>
<dbReference type="PROSITE" id="PS51257">
    <property type="entry name" value="PROKAR_LIPOPROTEIN"/>
    <property type="match status" value="1"/>
</dbReference>
<evidence type="ECO:0000256" key="1">
    <source>
        <dbReference type="SAM" id="MobiDB-lite"/>
    </source>
</evidence>
<organism evidence="2 3">
    <name type="scientific">Endocarpon pusillum</name>
    <dbReference type="NCBI Taxonomy" id="364733"/>
    <lineage>
        <taxon>Eukaryota</taxon>
        <taxon>Fungi</taxon>
        <taxon>Dikarya</taxon>
        <taxon>Ascomycota</taxon>
        <taxon>Pezizomycotina</taxon>
        <taxon>Eurotiomycetes</taxon>
        <taxon>Chaetothyriomycetidae</taxon>
        <taxon>Verrucariales</taxon>
        <taxon>Verrucariaceae</taxon>
        <taxon>Endocarpon</taxon>
    </lineage>
</organism>
<protein>
    <submittedName>
        <fullName evidence="2">Uncharacterized protein</fullName>
    </submittedName>
</protein>
<proteinExistence type="predicted"/>
<accession>A0A8H7A7R6</accession>
<evidence type="ECO:0000313" key="2">
    <source>
        <dbReference type="EMBL" id="KAF7502081.1"/>
    </source>
</evidence>
<dbReference type="Proteomes" id="UP000606974">
    <property type="component" value="Unassembled WGS sequence"/>
</dbReference>
<name>A0A8H7A7R6_9EURO</name>
<keyword evidence="3" id="KW-1185">Reference proteome</keyword>
<comment type="caution">
    <text evidence="2">The sequence shown here is derived from an EMBL/GenBank/DDBJ whole genome shotgun (WGS) entry which is preliminary data.</text>
</comment>
<gene>
    <name evidence="2" type="ORF">GJ744_007325</name>
</gene>
<feature type="region of interest" description="Disordered" evidence="1">
    <location>
        <begin position="44"/>
        <end position="70"/>
    </location>
</feature>
<evidence type="ECO:0000313" key="3">
    <source>
        <dbReference type="Proteomes" id="UP000606974"/>
    </source>
</evidence>
<sequence length="124" mass="13547">MRCDATGNPGNSLVFGGQWSQACGEVLEATNQATNVIFGSLADDQAQPKEAEKSQNSLNPLLRGRPLSKPNAAVRPAEYYAERQQAYAMVVDQNVRTAKGLCEVQKLWSEPGLRKFYAFKPASV</sequence>